<reference evidence="2" key="1">
    <citation type="submission" date="2020-10" db="EMBL/GenBank/DDBJ databases">
        <authorList>
            <person name="Kikuchi T."/>
        </authorList>
    </citation>
    <scope>NUCLEOTIDE SEQUENCE</scope>
    <source>
        <strain evidence="2">NKZ352</strain>
    </source>
</reference>
<name>A0A8S1H0N2_9PELO</name>
<protein>
    <submittedName>
        <fullName evidence="2">Uncharacterized protein</fullName>
    </submittedName>
</protein>
<dbReference type="EMBL" id="CAJGYM010000010">
    <property type="protein sequence ID" value="CAD6189329.1"/>
    <property type="molecule type" value="Genomic_DNA"/>
</dbReference>
<accession>A0A8S1H0N2</accession>
<gene>
    <name evidence="2" type="ORF">CAUJ_LOCUS5248</name>
</gene>
<proteinExistence type="predicted"/>
<comment type="caution">
    <text evidence="2">The sequence shown here is derived from an EMBL/GenBank/DDBJ whole genome shotgun (WGS) entry which is preliminary data.</text>
</comment>
<evidence type="ECO:0000313" key="2">
    <source>
        <dbReference type="EMBL" id="CAD6189329.1"/>
    </source>
</evidence>
<keyword evidence="3" id="KW-1185">Reference proteome</keyword>
<evidence type="ECO:0000256" key="1">
    <source>
        <dbReference type="SAM" id="MobiDB-lite"/>
    </source>
</evidence>
<dbReference type="AlphaFoldDB" id="A0A8S1H0N2"/>
<dbReference type="Proteomes" id="UP000835052">
    <property type="component" value="Unassembled WGS sequence"/>
</dbReference>
<organism evidence="2 3">
    <name type="scientific">Caenorhabditis auriculariae</name>
    <dbReference type="NCBI Taxonomy" id="2777116"/>
    <lineage>
        <taxon>Eukaryota</taxon>
        <taxon>Metazoa</taxon>
        <taxon>Ecdysozoa</taxon>
        <taxon>Nematoda</taxon>
        <taxon>Chromadorea</taxon>
        <taxon>Rhabditida</taxon>
        <taxon>Rhabditina</taxon>
        <taxon>Rhabditomorpha</taxon>
        <taxon>Rhabditoidea</taxon>
        <taxon>Rhabditidae</taxon>
        <taxon>Peloderinae</taxon>
        <taxon>Caenorhabditis</taxon>
    </lineage>
</organism>
<feature type="compositionally biased region" description="Basic and acidic residues" evidence="1">
    <location>
        <begin position="35"/>
        <end position="46"/>
    </location>
</feature>
<feature type="region of interest" description="Disordered" evidence="1">
    <location>
        <begin position="1"/>
        <end position="46"/>
    </location>
</feature>
<sequence>MNDRRSSTPFTEDCMNIGDSESNPPIQPEVQSDEDERHEKMDCVPGLDERIPRAQKKTVSINSPVKINSILLRSRMNRTPSGSVRDENTPLLPQCSSLPTVVGLDEVVDDYPGPSGTTRSEIGRSELIRKRRSRRARHNTEIFLRIRGKTR</sequence>
<evidence type="ECO:0000313" key="3">
    <source>
        <dbReference type="Proteomes" id="UP000835052"/>
    </source>
</evidence>